<dbReference type="GO" id="GO:0000987">
    <property type="term" value="F:cis-regulatory region sequence-specific DNA binding"/>
    <property type="evidence" value="ECO:0007669"/>
    <property type="project" value="TreeGrafter"/>
</dbReference>
<feature type="compositionally biased region" description="Pro residues" evidence="1">
    <location>
        <begin position="160"/>
        <end position="169"/>
    </location>
</feature>
<feature type="compositionally biased region" description="Acidic residues" evidence="1">
    <location>
        <begin position="143"/>
        <end position="157"/>
    </location>
</feature>
<feature type="compositionally biased region" description="Low complexity" evidence="1">
    <location>
        <begin position="434"/>
        <end position="470"/>
    </location>
</feature>
<proteinExistence type="predicted"/>
<feature type="region of interest" description="Disordered" evidence="1">
    <location>
        <begin position="255"/>
        <end position="356"/>
    </location>
</feature>
<feature type="compositionally biased region" description="Low complexity" evidence="1">
    <location>
        <begin position="23"/>
        <end position="37"/>
    </location>
</feature>
<organism evidence="2 3">
    <name type="scientific">Aplosporella prunicola CBS 121167</name>
    <dbReference type="NCBI Taxonomy" id="1176127"/>
    <lineage>
        <taxon>Eukaryota</taxon>
        <taxon>Fungi</taxon>
        <taxon>Dikarya</taxon>
        <taxon>Ascomycota</taxon>
        <taxon>Pezizomycotina</taxon>
        <taxon>Dothideomycetes</taxon>
        <taxon>Dothideomycetes incertae sedis</taxon>
        <taxon>Botryosphaeriales</taxon>
        <taxon>Aplosporellaceae</taxon>
        <taxon>Aplosporella</taxon>
    </lineage>
</organism>
<sequence>MNNYANWGALLVPQQRGPANNNVNNVNNNGNNNGNNNADGEGEGDFVMDFDLAFDEEGADAAARRAQQLNHRAATAAAIAPDMLLPPPFAPDAEANRHGAAPSPPPVEERGLIDEQHDHDNQEDIGLHPDPRYPVFQHVVDADDNDEEEEEEEEDGLPQEGPPPAPPRPGRPDAEPAQLMPPLHLPHRAHIDALRAEMIDIRGEIHDLRARLQRQPLPSAAGILALQRELRRQQVALFTLLREHDALRFQRVAGRMPWEGGGGGGGGGGVPRRPRPRGMIPPPPQPLPRGRGPGVHPPPPRAGAVGAGLNHPPPPWWMVPPSPLPSRDPSLSSSERSQSPRDHARRSRPGTPRRRRQRQLLQLHGQGAQGLRQISPATRVRLGAELRAQHELLRQLAPFGDAQPELQAEIANLEDILAGGRRFEGAFGRGDNGNGNENDGLGIGNENNDGNGNGNHTITNNARNNNNNPRNEQDEEDFRFPLPGQPVDGPVTINDEQGPRYLVRLLTHDTAAAAAIAARGRAALTRFEEGARWALVEVALAAGALERMSAGPRGVIWAVAAGRDDVVGALGALDEAWSVLGIGEGGAEGMVFMIRKGGESDDGESEGE</sequence>
<evidence type="ECO:0000256" key="1">
    <source>
        <dbReference type="SAM" id="MobiDB-lite"/>
    </source>
</evidence>
<dbReference type="EMBL" id="ML995483">
    <property type="protein sequence ID" value="KAF2142839.1"/>
    <property type="molecule type" value="Genomic_DNA"/>
</dbReference>
<dbReference type="GO" id="GO:0005634">
    <property type="term" value="C:nucleus"/>
    <property type="evidence" value="ECO:0007669"/>
    <property type="project" value="TreeGrafter"/>
</dbReference>
<dbReference type="RefSeq" id="XP_033398551.1">
    <property type="nucleotide sequence ID" value="XM_033535081.1"/>
</dbReference>
<feature type="compositionally biased region" description="Gly residues" evidence="1">
    <location>
        <begin position="259"/>
        <end position="270"/>
    </location>
</feature>
<evidence type="ECO:0000313" key="3">
    <source>
        <dbReference type="Proteomes" id="UP000799438"/>
    </source>
</evidence>
<dbReference type="GO" id="GO:0042594">
    <property type="term" value="P:response to starvation"/>
    <property type="evidence" value="ECO:0007669"/>
    <property type="project" value="TreeGrafter"/>
</dbReference>
<dbReference type="Proteomes" id="UP000799438">
    <property type="component" value="Unassembled WGS sequence"/>
</dbReference>
<feature type="compositionally biased region" description="Pro residues" evidence="1">
    <location>
        <begin position="311"/>
        <end position="326"/>
    </location>
</feature>
<gene>
    <name evidence="2" type="ORF">K452DRAFT_11528</name>
</gene>
<protein>
    <submittedName>
        <fullName evidence="2">Uncharacterized protein</fullName>
    </submittedName>
</protein>
<dbReference type="PANTHER" id="PTHR14596:SF72">
    <property type="entry name" value="ZINC FINGER PROTEIN MSN2-RELATED"/>
    <property type="match status" value="1"/>
</dbReference>
<feature type="region of interest" description="Disordered" evidence="1">
    <location>
        <begin position="143"/>
        <end position="181"/>
    </location>
</feature>
<accession>A0A6A6BF90</accession>
<feature type="compositionally biased region" description="Low complexity" evidence="1">
    <location>
        <begin position="327"/>
        <end position="337"/>
    </location>
</feature>
<dbReference type="PANTHER" id="PTHR14596">
    <property type="entry name" value="ZINC FINGER PROTEIN"/>
    <property type="match status" value="1"/>
</dbReference>
<reference evidence="2" key="1">
    <citation type="journal article" date="2020" name="Stud. Mycol.">
        <title>101 Dothideomycetes genomes: a test case for predicting lifestyles and emergence of pathogens.</title>
        <authorList>
            <person name="Haridas S."/>
            <person name="Albert R."/>
            <person name="Binder M."/>
            <person name="Bloem J."/>
            <person name="Labutti K."/>
            <person name="Salamov A."/>
            <person name="Andreopoulos B."/>
            <person name="Baker S."/>
            <person name="Barry K."/>
            <person name="Bills G."/>
            <person name="Bluhm B."/>
            <person name="Cannon C."/>
            <person name="Castanera R."/>
            <person name="Culley D."/>
            <person name="Daum C."/>
            <person name="Ezra D."/>
            <person name="Gonzalez J."/>
            <person name="Henrissat B."/>
            <person name="Kuo A."/>
            <person name="Liang C."/>
            <person name="Lipzen A."/>
            <person name="Lutzoni F."/>
            <person name="Magnuson J."/>
            <person name="Mondo S."/>
            <person name="Nolan M."/>
            <person name="Ohm R."/>
            <person name="Pangilinan J."/>
            <person name="Park H.-J."/>
            <person name="Ramirez L."/>
            <person name="Alfaro M."/>
            <person name="Sun H."/>
            <person name="Tritt A."/>
            <person name="Yoshinaga Y."/>
            <person name="Zwiers L.-H."/>
            <person name="Turgeon B."/>
            <person name="Goodwin S."/>
            <person name="Spatafora J."/>
            <person name="Crous P."/>
            <person name="Grigoriev I."/>
        </authorList>
    </citation>
    <scope>NUCLEOTIDE SEQUENCE</scope>
    <source>
        <strain evidence="2">CBS 121167</strain>
    </source>
</reference>
<dbReference type="GeneID" id="54292575"/>
<feature type="region of interest" description="Disordered" evidence="1">
    <location>
        <begin position="23"/>
        <end position="44"/>
    </location>
</feature>
<feature type="compositionally biased region" description="Basic residues" evidence="1">
    <location>
        <begin position="343"/>
        <end position="356"/>
    </location>
</feature>
<name>A0A6A6BF90_9PEZI</name>
<dbReference type="GO" id="GO:0000981">
    <property type="term" value="F:DNA-binding transcription factor activity, RNA polymerase II-specific"/>
    <property type="evidence" value="ECO:0007669"/>
    <property type="project" value="TreeGrafter"/>
</dbReference>
<feature type="region of interest" description="Disordered" evidence="1">
    <location>
        <begin position="85"/>
        <end position="111"/>
    </location>
</feature>
<keyword evidence="3" id="KW-1185">Reference proteome</keyword>
<evidence type="ECO:0000313" key="2">
    <source>
        <dbReference type="EMBL" id="KAF2142839.1"/>
    </source>
</evidence>
<feature type="region of interest" description="Disordered" evidence="1">
    <location>
        <begin position="428"/>
        <end position="494"/>
    </location>
</feature>
<dbReference type="AlphaFoldDB" id="A0A6A6BF90"/>